<dbReference type="SMART" id="SM00387">
    <property type="entry name" value="HATPase_c"/>
    <property type="match status" value="2"/>
</dbReference>
<dbReference type="PANTHER" id="PTHR43047:SF72">
    <property type="entry name" value="OSMOSENSING HISTIDINE PROTEIN KINASE SLN1"/>
    <property type="match status" value="1"/>
</dbReference>
<accession>A0A161RX40</accession>
<keyword evidence="3 9" id="KW-0597">Phosphoprotein</keyword>
<dbReference type="InterPro" id="IPR011623">
    <property type="entry name" value="7TMR_DISM_rcpt_extracell_dom1"/>
</dbReference>
<keyword evidence="14" id="KW-1185">Reference proteome</keyword>
<keyword evidence="4" id="KW-0808">Transferase</keyword>
<feature type="transmembrane region" description="Helical" evidence="10">
    <location>
        <begin position="301"/>
        <end position="324"/>
    </location>
</feature>
<dbReference type="InterPro" id="IPR010559">
    <property type="entry name" value="Sig_transdc_His_kin_internal"/>
</dbReference>
<evidence type="ECO:0000256" key="3">
    <source>
        <dbReference type="ARBA" id="ARBA00022553"/>
    </source>
</evidence>
<evidence type="ECO:0000259" key="12">
    <source>
        <dbReference type="PROSITE" id="PS50110"/>
    </source>
</evidence>
<dbReference type="eggNOG" id="COG2972">
    <property type="taxonomic scope" value="Bacteria"/>
</dbReference>
<dbReference type="EMBL" id="LQRA01000069">
    <property type="protein sequence ID" value="KZE76079.1"/>
    <property type="molecule type" value="Genomic_DNA"/>
</dbReference>
<name>A0A161RX40_9BACL</name>
<evidence type="ECO:0000313" key="13">
    <source>
        <dbReference type="EMBL" id="KZE76079.1"/>
    </source>
</evidence>
<evidence type="ECO:0000256" key="10">
    <source>
        <dbReference type="SAM" id="Phobius"/>
    </source>
</evidence>
<evidence type="ECO:0000256" key="1">
    <source>
        <dbReference type="ARBA" id="ARBA00000085"/>
    </source>
</evidence>
<evidence type="ECO:0000256" key="2">
    <source>
        <dbReference type="ARBA" id="ARBA00012438"/>
    </source>
</evidence>
<dbReference type="SUPFAM" id="SSF52172">
    <property type="entry name" value="CheY-like"/>
    <property type="match status" value="1"/>
</dbReference>
<keyword evidence="10" id="KW-0812">Transmembrane</keyword>
<dbReference type="GO" id="GO:0005524">
    <property type="term" value="F:ATP binding"/>
    <property type="evidence" value="ECO:0007669"/>
    <property type="project" value="UniProtKB-KW"/>
</dbReference>
<dbReference type="PRINTS" id="PR00344">
    <property type="entry name" value="BCTRLSENSOR"/>
</dbReference>
<evidence type="ECO:0000256" key="7">
    <source>
        <dbReference type="ARBA" id="ARBA00022840"/>
    </source>
</evidence>
<evidence type="ECO:0000256" key="8">
    <source>
        <dbReference type="ARBA" id="ARBA00023012"/>
    </source>
</evidence>
<keyword evidence="8" id="KW-0902">Two-component regulatory system</keyword>
<feature type="transmembrane region" description="Helical" evidence="10">
    <location>
        <begin position="205"/>
        <end position="225"/>
    </location>
</feature>
<feature type="transmembrane region" description="Helical" evidence="10">
    <location>
        <begin position="330"/>
        <end position="352"/>
    </location>
</feature>
<comment type="caution">
    <text evidence="13">The sequence shown here is derived from an EMBL/GenBank/DDBJ whole genome shotgun (WGS) entry which is preliminary data.</text>
</comment>
<dbReference type="SUPFAM" id="SSF47384">
    <property type="entry name" value="Homodimeric domain of signal transducing histidine kinase"/>
    <property type="match status" value="1"/>
</dbReference>
<dbReference type="InterPro" id="IPR004358">
    <property type="entry name" value="Sig_transdc_His_kin-like_C"/>
</dbReference>
<dbReference type="eggNOG" id="COG2205">
    <property type="taxonomic scope" value="Bacteria"/>
</dbReference>
<evidence type="ECO:0000256" key="4">
    <source>
        <dbReference type="ARBA" id="ARBA00022679"/>
    </source>
</evidence>
<feature type="transmembrane region" description="Helical" evidence="10">
    <location>
        <begin position="392"/>
        <end position="411"/>
    </location>
</feature>
<dbReference type="Gene3D" id="1.10.287.130">
    <property type="match status" value="1"/>
</dbReference>
<evidence type="ECO:0000313" key="14">
    <source>
        <dbReference type="Proteomes" id="UP000076563"/>
    </source>
</evidence>
<evidence type="ECO:0000256" key="5">
    <source>
        <dbReference type="ARBA" id="ARBA00022741"/>
    </source>
</evidence>
<dbReference type="PANTHER" id="PTHR43047">
    <property type="entry name" value="TWO-COMPONENT HISTIDINE PROTEIN KINASE"/>
    <property type="match status" value="1"/>
</dbReference>
<dbReference type="PROSITE" id="PS50109">
    <property type="entry name" value="HIS_KIN"/>
    <property type="match status" value="1"/>
</dbReference>
<protein>
    <recommendedName>
        <fullName evidence="2">histidine kinase</fullName>
        <ecNumber evidence="2">2.7.13.3</ecNumber>
    </recommendedName>
</protein>
<dbReference type="Pfam" id="PF02518">
    <property type="entry name" value="HATPase_c"/>
    <property type="match status" value="2"/>
</dbReference>
<dbReference type="Pfam" id="PF00512">
    <property type="entry name" value="HisKA"/>
    <property type="match status" value="1"/>
</dbReference>
<dbReference type="Proteomes" id="UP000076563">
    <property type="component" value="Unassembled WGS sequence"/>
</dbReference>
<dbReference type="Gene3D" id="3.30.565.10">
    <property type="entry name" value="Histidine kinase-like ATPase, C-terminal domain"/>
    <property type="match status" value="2"/>
</dbReference>
<gene>
    <name evidence="13" type="ORF">AV654_24495</name>
</gene>
<dbReference type="PROSITE" id="PS50110">
    <property type="entry name" value="RESPONSE_REGULATORY"/>
    <property type="match status" value="1"/>
</dbReference>
<dbReference type="eggNOG" id="COG0745">
    <property type="taxonomic scope" value="Bacteria"/>
</dbReference>
<dbReference type="AlphaFoldDB" id="A0A161RX40"/>
<dbReference type="InterPro" id="IPR011006">
    <property type="entry name" value="CheY-like_superfamily"/>
</dbReference>
<sequence length="1019" mass="113707">MKVLQKNSLYIILFAIVCFLLLYYGTIFFGQNKESAPQIQNGVLDLSNWDFDKSGPVKLDGSWELYWGTLLEPGQAAVPTGIFPILSYWSGSLNHTPLQAKGMATYKLHVKVKPSPSMVYGIRVVNIQMSSALYVNGLKLGSSGTPGPSRSEYSPENKPYIAYFPLEGDTADIMIHAANYDFIQGGVASSLYFGSAEQINRIDKLSTGIGIALEVSILLLGIYHLGTYVTRKKEKGFLYFGIYCISSAISFAGLGDKPLMQIFDGFPFALIHKIQGISMHTSILALTLFIKHVCSEQVPRWLVKSVLTVYGVYSVYFILVPFRVYSYTTFVMSALQIVIYFIIIWLLSAAYMRGNYGSFSKRSLLILILAFCALLICILDASLYLLRIVPKNFLFDFCAMSFVLFISFMLASRFSEAYQTIEKMTRKLSENDRLKDEFLINTTHEFQTPLNGIINISQSLLEGAAGDVNDKQKENLSTIVAVSQRLSTLVRDILDLERIKRNEIHLQTSAVDVKVLISIIMDMFNYLISGKKVGLIQDIPDNLPPVRADENRLWQVVYNVVGNAVKFTEQGAVTVSARYRNGHVEIAVEDTGMGIPPYRQQRIMELFGQADRHIPEAYGGMGLGLSISGKLVQLMGGELRLDWSEEGRGSRFLFHLPAAGPFPRQRERNTASFRLTPSAAGEAEPETTGRKFTILAVDDEPSNLQVLSVLFAGEAYRMLKTTSPQEALQLLQTSGTIDLVLLDVMMPNLSGYEVCREIRRQYTLFDLPIVMLTARNTPSEVAAGFEAGANDFIIKPFNSWEVRARVNTLLQLKQSVQDALASEMAFLQSQIKPHFLFNSLNAILSFCRTDSARAEQLISHLSVYLRRCFDIPGTEAFVTLESELQLVQAYVEIEKARFEERLTVLYDIDPGLLQTRLLPLTIQPLVENAIRHGIMKKENGGVVKLTVKAAAGLACVEVWDNGVGIPGGKLASLTEKNHARETGGVGLPNIHRRLINWLGNGLQIESTEQEWTKVSFYTK</sequence>
<dbReference type="STRING" id="1007103.GCA_000213315_02706"/>
<dbReference type="InterPro" id="IPR001789">
    <property type="entry name" value="Sig_transdc_resp-reg_receiver"/>
</dbReference>
<dbReference type="InterPro" id="IPR036097">
    <property type="entry name" value="HisK_dim/P_sf"/>
</dbReference>
<dbReference type="InterPro" id="IPR003594">
    <property type="entry name" value="HATPase_dom"/>
</dbReference>
<dbReference type="Pfam" id="PF07695">
    <property type="entry name" value="7TMR-DISM_7TM"/>
    <property type="match status" value="1"/>
</dbReference>
<dbReference type="CDD" id="cd16922">
    <property type="entry name" value="HATPase_EvgS-ArcB-TorS-like"/>
    <property type="match status" value="1"/>
</dbReference>
<reference evidence="14" key="1">
    <citation type="submission" date="2016-01" db="EMBL/GenBank/DDBJ databases">
        <title>Draft genome of Chromobacterium sp. F49.</title>
        <authorList>
            <person name="Hong K.W."/>
        </authorList>
    </citation>
    <scope>NUCLEOTIDE SEQUENCE [LARGE SCALE GENOMIC DNA]</scope>
    <source>
        <strain evidence="14">M63</strain>
    </source>
</reference>
<dbReference type="Pfam" id="PF06580">
    <property type="entry name" value="His_kinase"/>
    <property type="match status" value="1"/>
</dbReference>
<evidence type="ECO:0000256" key="6">
    <source>
        <dbReference type="ARBA" id="ARBA00022777"/>
    </source>
</evidence>
<feature type="domain" description="Response regulatory" evidence="12">
    <location>
        <begin position="693"/>
        <end position="810"/>
    </location>
</feature>
<dbReference type="GO" id="GO:0009927">
    <property type="term" value="F:histidine phosphotransfer kinase activity"/>
    <property type="evidence" value="ECO:0007669"/>
    <property type="project" value="TreeGrafter"/>
</dbReference>
<dbReference type="InterPro" id="IPR036890">
    <property type="entry name" value="HATPase_C_sf"/>
</dbReference>
<feature type="domain" description="Histidine kinase" evidence="11">
    <location>
        <begin position="441"/>
        <end position="660"/>
    </location>
</feature>
<dbReference type="EC" id="2.7.13.3" evidence="2"/>
<dbReference type="Pfam" id="PF00072">
    <property type="entry name" value="Response_reg"/>
    <property type="match status" value="1"/>
</dbReference>
<keyword evidence="5" id="KW-0547">Nucleotide-binding</keyword>
<dbReference type="RefSeq" id="WP_063184430.1">
    <property type="nucleotide sequence ID" value="NZ_LQRA01000069.1"/>
</dbReference>
<comment type="catalytic activity">
    <reaction evidence="1">
        <text>ATP + protein L-histidine = ADP + protein N-phospho-L-histidine.</text>
        <dbReference type="EC" id="2.7.13.3"/>
    </reaction>
</comment>
<dbReference type="SUPFAM" id="SSF55874">
    <property type="entry name" value="ATPase domain of HSP90 chaperone/DNA topoisomerase II/histidine kinase"/>
    <property type="match status" value="2"/>
</dbReference>
<evidence type="ECO:0000259" key="11">
    <source>
        <dbReference type="PROSITE" id="PS50109"/>
    </source>
</evidence>
<keyword evidence="6" id="KW-0418">Kinase</keyword>
<dbReference type="Gene3D" id="3.40.50.2300">
    <property type="match status" value="1"/>
</dbReference>
<dbReference type="InterPro" id="IPR003661">
    <property type="entry name" value="HisK_dim/P_dom"/>
</dbReference>
<feature type="modified residue" description="4-aspartylphosphate" evidence="9">
    <location>
        <position position="743"/>
    </location>
</feature>
<keyword evidence="10" id="KW-1133">Transmembrane helix</keyword>
<dbReference type="InterPro" id="IPR005467">
    <property type="entry name" value="His_kinase_dom"/>
</dbReference>
<feature type="transmembrane region" description="Helical" evidence="10">
    <location>
        <begin position="364"/>
        <end position="386"/>
    </location>
</feature>
<keyword evidence="10" id="KW-0472">Membrane</keyword>
<dbReference type="SMART" id="SM00388">
    <property type="entry name" value="HisKA"/>
    <property type="match status" value="1"/>
</dbReference>
<evidence type="ECO:0000256" key="9">
    <source>
        <dbReference type="PROSITE-ProRule" id="PRU00169"/>
    </source>
</evidence>
<feature type="transmembrane region" description="Helical" evidence="10">
    <location>
        <begin position="237"/>
        <end position="254"/>
    </location>
</feature>
<dbReference type="GO" id="GO:0005886">
    <property type="term" value="C:plasma membrane"/>
    <property type="evidence" value="ECO:0007669"/>
    <property type="project" value="TreeGrafter"/>
</dbReference>
<feature type="transmembrane region" description="Helical" evidence="10">
    <location>
        <begin position="9"/>
        <end position="30"/>
    </location>
</feature>
<keyword evidence="7" id="KW-0067">ATP-binding</keyword>
<dbReference type="SMART" id="SM00448">
    <property type="entry name" value="REC"/>
    <property type="match status" value="1"/>
</dbReference>
<dbReference type="GO" id="GO:0000155">
    <property type="term" value="F:phosphorelay sensor kinase activity"/>
    <property type="evidence" value="ECO:0007669"/>
    <property type="project" value="InterPro"/>
</dbReference>
<dbReference type="OrthoDB" id="9809348at2"/>
<proteinExistence type="predicted"/>
<organism evidence="13 14">
    <name type="scientific">Paenibacillus elgii</name>
    <dbReference type="NCBI Taxonomy" id="189691"/>
    <lineage>
        <taxon>Bacteria</taxon>
        <taxon>Bacillati</taxon>
        <taxon>Bacillota</taxon>
        <taxon>Bacilli</taxon>
        <taxon>Bacillales</taxon>
        <taxon>Paenibacillaceae</taxon>
        <taxon>Paenibacillus</taxon>
    </lineage>
</organism>
<dbReference type="CDD" id="cd00082">
    <property type="entry name" value="HisKA"/>
    <property type="match status" value="1"/>
</dbReference>